<dbReference type="OrthoDB" id="5353381at2"/>
<dbReference type="AlphaFoldDB" id="A0A2U8FDS7"/>
<dbReference type="KEGG" id="had:CDV25_06230"/>
<name>A0A2U8FDS7_9HELI</name>
<accession>A0A2U8FDS7</accession>
<proteinExistence type="predicted"/>
<evidence type="ECO:0000313" key="2">
    <source>
        <dbReference type="Proteomes" id="UP000244890"/>
    </source>
</evidence>
<sequence>MKVSSHNVYSFSPSTINQATNGKSQEILKPNVTTQEVLDTSHSVDTKNLMVKHSLSDFIQYIPNSLTTIEHKKTDIVAELLKDELLIRNAKTNKSQIQEVSTQNEFYGYSVDKQGYLGEDFNAAAELPSGFKLHKSTLEEIIRIGTRNYGGLATGLFDPNLTNEEVFKHIDIANTLKQYYNVFTQIMPEIKESYSAGEIEKLPKGFSDKRYMANEPGIEDLEILKAFSTMRSWDHFKVTNLYNRETFREAKVLSSQLQSIGLNLRVYELNFSAKEMKNLNFYPQKDTNFSQEALFVSFLNSQDAEILGGGKTQLTEKVENRLNEILSEEVSNRSKKLSPEEINLRRQALQSPEKLKELIKFKLQDSMELLGKSKIFTPNEIAANFGGVTMDIYAFTQLGHYRSSLDSMATGIDLTMKFTKAVHNNWTISQQDIHNYTQDLYKIATNFLHQTNA</sequence>
<dbReference type="NCBIfam" id="NF046095">
    <property type="entry name" value="flg_dep_Cj0814"/>
    <property type="match status" value="1"/>
</dbReference>
<organism evidence="1 2">
    <name type="scientific">Helicobacter apodemus</name>
    <dbReference type="NCBI Taxonomy" id="135569"/>
    <lineage>
        <taxon>Bacteria</taxon>
        <taxon>Pseudomonadati</taxon>
        <taxon>Campylobacterota</taxon>
        <taxon>Epsilonproteobacteria</taxon>
        <taxon>Campylobacterales</taxon>
        <taxon>Helicobacteraceae</taxon>
        <taxon>Helicobacter</taxon>
    </lineage>
</organism>
<reference evidence="1 2" key="1">
    <citation type="submission" date="2017-06" db="EMBL/GenBank/DDBJ databases">
        <title>Complete genome of Helicobacter apodemus.</title>
        <authorList>
            <person name="Cho S."/>
        </authorList>
    </citation>
    <scope>NUCLEOTIDE SEQUENCE [LARGE SCALE GENOMIC DNA]</scope>
    <source>
        <strain evidence="2">SNUVETPUB-15-01</strain>
    </source>
</reference>
<protein>
    <submittedName>
        <fullName evidence="1">Uncharacterized protein</fullName>
    </submittedName>
</protein>
<gene>
    <name evidence="1" type="ORF">CDV25_06230</name>
</gene>
<dbReference type="InterPro" id="IPR058078">
    <property type="entry name" value="Cj0814-like"/>
</dbReference>
<dbReference type="Proteomes" id="UP000244890">
    <property type="component" value="Chromosome"/>
</dbReference>
<dbReference type="EMBL" id="CP021886">
    <property type="protein sequence ID" value="AWI34401.1"/>
    <property type="molecule type" value="Genomic_DNA"/>
</dbReference>
<dbReference type="RefSeq" id="WP_108911221.1">
    <property type="nucleotide sequence ID" value="NZ_CP021886.1"/>
</dbReference>
<evidence type="ECO:0000313" key="1">
    <source>
        <dbReference type="EMBL" id="AWI34401.1"/>
    </source>
</evidence>